<dbReference type="InterPro" id="IPR002223">
    <property type="entry name" value="Kunitz_BPTI"/>
</dbReference>
<keyword evidence="1" id="KW-0732">Signal</keyword>
<dbReference type="PROSITE" id="PS50279">
    <property type="entry name" value="BPTI_KUNITZ_2"/>
    <property type="match status" value="1"/>
</dbReference>
<sequence>MITFKMNLKFAIIFFILSQISMISTQEPKKPLWLPSSCRKIESTNDCKNPSYVYNRQSNKCESGCGVYNFGSLKDCTRSCERNYLESMRKSHKTKRCFLEYRQGSGNEGLEKFYYDFQEKKCKKFDYLGGIVLEYPFNTMIHCQNTCESPINSYLDLAEKNANDRLQ</sequence>
<dbReference type="Pfam" id="PF00014">
    <property type="entry name" value="Kunitz_BPTI"/>
    <property type="match status" value="1"/>
</dbReference>
<organism evidence="3">
    <name type="scientific">Culicoides sonorensis</name>
    <name type="common">Biting midge</name>
    <dbReference type="NCBI Taxonomy" id="179676"/>
    <lineage>
        <taxon>Eukaryota</taxon>
        <taxon>Metazoa</taxon>
        <taxon>Ecdysozoa</taxon>
        <taxon>Arthropoda</taxon>
        <taxon>Hexapoda</taxon>
        <taxon>Insecta</taxon>
        <taxon>Pterygota</taxon>
        <taxon>Neoptera</taxon>
        <taxon>Endopterygota</taxon>
        <taxon>Diptera</taxon>
        <taxon>Nematocera</taxon>
        <taxon>Chironomoidea</taxon>
        <taxon>Ceratopogonidae</taxon>
        <taxon>Ceratopogoninae</taxon>
        <taxon>Culicoides</taxon>
        <taxon>Monoculicoides</taxon>
    </lineage>
</organism>
<dbReference type="Gene3D" id="4.10.410.10">
    <property type="entry name" value="Pancreatic trypsin inhibitor Kunitz domain"/>
    <property type="match status" value="1"/>
</dbReference>
<evidence type="ECO:0000313" key="3">
    <source>
        <dbReference type="EMBL" id="AAU06550.1"/>
    </source>
</evidence>
<reference evidence="3" key="1">
    <citation type="journal article" date="2005" name="Insect Mol. Biol.">
        <title>Midgut and salivary gland transcriptomes of the arbovirus vector Culicoides sonorensis (Diptera: Ceratopogonidae).</title>
        <authorList>
            <person name="Campbell C.L."/>
            <person name="Vandyke K.A."/>
            <person name="Letchworth G.J."/>
            <person name="Drolet B.S."/>
            <person name="Hanekamp T."/>
            <person name="Wilson W.C."/>
        </authorList>
    </citation>
    <scope>NUCLEOTIDE SEQUENCE</scope>
</reference>
<dbReference type="InterPro" id="IPR036880">
    <property type="entry name" value="Kunitz_BPTI_sf"/>
</dbReference>
<dbReference type="EMBL" id="AY603642">
    <property type="protein sequence ID" value="AAU06550.1"/>
    <property type="molecule type" value="mRNA"/>
</dbReference>
<feature type="signal peptide" evidence="1">
    <location>
        <begin position="1"/>
        <end position="25"/>
    </location>
</feature>
<dbReference type="SUPFAM" id="SSF57362">
    <property type="entry name" value="BPTI-like"/>
    <property type="match status" value="1"/>
</dbReference>
<feature type="domain" description="BPTI/Kunitz inhibitor" evidence="2">
    <location>
        <begin position="97"/>
        <end position="147"/>
    </location>
</feature>
<dbReference type="AlphaFoldDB" id="Q66TW5"/>
<dbReference type="SMART" id="SM00131">
    <property type="entry name" value="KU"/>
    <property type="match status" value="1"/>
</dbReference>
<protein>
    <submittedName>
        <fullName evidence="3">Kunitz protease inhibitor-related protein</fullName>
    </submittedName>
</protein>
<feature type="chain" id="PRO_5004268820" evidence="1">
    <location>
        <begin position="26"/>
        <end position="167"/>
    </location>
</feature>
<dbReference type="GO" id="GO:0004867">
    <property type="term" value="F:serine-type endopeptidase inhibitor activity"/>
    <property type="evidence" value="ECO:0007669"/>
    <property type="project" value="InterPro"/>
</dbReference>
<evidence type="ECO:0000259" key="2">
    <source>
        <dbReference type="PROSITE" id="PS50279"/>
    </source>
</evidence>
<accession>Q66TW5</accession>
<name>Q66TW5_CULSO</name>
<evidence type="ECO:0000256" key="1">
    <source>
        <dbReference type="SAM" id="SignalP"/>
    </source>
</evidence>
<proteinExistence type="evidence at transcript level"/>